<dbReference type="GO" id="GO:0016567">
    <property type="term" value="P:protein ubiquitination"/>
    <property type="evidence" value="ECO:0007669"/>
    <property type="project" value="InterPro"/>
</dbReference>
<evidence type="ECO:0000256" key="8">
    <source>
        <dbReference type="ARBA" id="ARBA00022786"/>
    </source>
</evidence>
<dbReference type="EC" id="2.3.2.31" evidence="3"/>
<dbReference type="Proteomes" id="UP001174909">
    <property type="component" value="Unassembled WGS sequence"/>
</dbReference>
<evidence type="ECO:0000256" key="9">
    <source>
        <dbReference type="ARBA" id="ARBA00022833"/>
    </source>
</evidence>
<dbReference type="InterPro" id="IPR044066">
    <property type="entry name" value="TRIAD_supradom"/>
</dbReference>
<keyword evidence="15" id="KW-1185">Reference proteome</keyword>
<dbReference type="Gene3D" id="1.20.120.1750">
    <property type="match status" value="1"/>
</dbReference>
<keyword evidence="4" id="KW-0808">Transferase</keyword>
<organism evidence="14 15">
    <name type="scientific">Geodia barretti</name>
    <name type="common">Barrett's horny sponge</name>
    <dbReference type="NCBI Taxonomy" id="519541"/>
    <lineage>
        <taxon>Eukaryota</taxon>
        <taxon>Metazoa</taxon>
        <taxon>Porifera</taxon>
        <taxon>Demospongiae</taxon>
        <taxon>Heteroscleromorpha</taxon>
        <taxon>Tetractinellida</taxon>
        <taxon>Astrophorina</taxon>
        <taxon>Geodiidae</taxon>
        <taxon>Geodia</taxon>
    </lineage>
</organism>
<dbReference type="PANTHER" id="PTHR11685">
    <property type="entry name" value="RBR FAMILY RING FINGER AND IBR DOMAIN-CONTAINING"/>
    <property type="match status" value="1"/>
</dbReference>
<evidence type="ECO:0000256" key="6">
    <source>
        <dbReference type="ARBA" id="ARBA00022737"/>
    </source>
</evidence>
<dbReference type="InterPro" id="IPR031127">
    <property type="entry name" value="E3_UB_ligase_RBR"/>
</dbReference>
<dbReference type="FunFam" id="3.30.40.10:FF:000137">
    <property type="entry name" value="RanBP-type and C3HC4-type zinc finger-containing protein 1"/>
    <property type="match status" value="1"/>
</dbReference>
<dbReference type="PROSITE" id="PS51873">
    <property type="entry name" value="TRIAD"/>
    <property type="match status" value="1"/>
</dbReference>
<evidence type="ECO:0000256" key="4">
    <source>
        <dbReference type="ARBA" id="ARBA00022679"/>
    </source>
</evidence>
<dbReference type="SUPFAM" id="SSF57850">
    <property type="entry name" value="RING/U-box"/>
    <property type="match status" value="3"/>
</dbReference>
<dbReference type="PROSITE" id="PS50089">
    <property type="entry name" value="ZF_RING_2"/>
    <property type="match status" value="1"/>
</dbReference>
<dbReference type="InterPro" id="IPR013083">
    <property type="entry name" value="Znf_RING/FYVE/PHD"/>
</dbReference>
<accession>A0AA35QRT7</accession>
<evidence type="ECO:0000256" key="3">
    <source>
        <dbReference type="ARBA" id="ARBA00012251"/>
    </source>
</evidence>
<evidence type="ECO:0000259" key="13">
    <source>
        <dbReference type="PROSITE" id="PS51873"/>
    </source>
</evidence>
<feature type="domain" description="RING-type" evidence="13">
    <location>
        <begin position="26"/>
        <end position="268"/>
    </location>
</feature>
<dbReference type="CDD" id="cd20341">
    <property type="entry name" value="BRcat_RBR_RNF14"/>
    <property type="match status" value="1"/>
</dbReference>
<keyword evidence="7 11" id="KW-0863">Zinc-finger</keyword>
<comment type="catalytic activity">
    <reaction evidence="1">
        <text>[E2 ubiquitin-conjugating enzyme]-S-ubiquitinyl-L-cysteine + [acceptor protein]-L-lysine = [E2 ubiquitin-conjugating enzyme]-L-cysteine + [acceptor protein]-N(6)-ubiquitinyl-L-lysine.</text>
        <dbReference type="EC" id="2.3.2.31"/>
    </reaction>
</comment>
<keyword evidence="8" id="KW-0833">Ubl conjugation pathway</keyword>
<comment type="caution">
    <text evidence="14">The sequence shown here is derived from an EMBL/GenBank/DDBJ whole genome shotgun (WGS) entry which is preliminary data.</text>
</comment>
<comment type="pathway">
    <text evidence="2">Protein modification; protein ubiquitination.</text>
</comment>
<evidence type="ECO:0000256" key="10">
    <source>
        <dbReference type="ARBA" id="ARBA00044508"/>
    </source>
</evidence>
<reference evidence="14" key="1">
    <citation type="submission" date="2023-03" db="EMBL/GenBank/DDBJ databases">
        <authorList>
            <person name="Steffen K."/>
            <person name="Cardenas P."/>
        </authorList>
    </citation>
    <scope>NUCLEOTIDE SEQUENCE</scope>
</reference>
<feature type="domain" description="RING-type" evidence="12">
    <location>
        <begin position="30"/>
        <end position="76"/>
    </location>
</feature>
<dbReference type="SMART" id="SM00647">
    <property type="entry name" value="IBR"/>
    <property type="match status" value="2"/>
</dbReference>
<evidence type="ECO:0000313" key="14">
    <source>
        <dbReference type="EMBL" id="CAI7988718.1"/>
    </source>
</evidence>
<dbReference type="Gene3D" id="3.30.40.10">
    <property type="entry name" value="Zinc/RING finger domain, C3HC4 (zinc finger)"/>
    <property type="match status" value="1"/>
</dbReference>
<evidence type="ECO:0000259" key="12">
    <source>
        <dbReference type="PROSITE" id="PS50089"/>
    </source>
</evidence>
<comment type="similarity">
    <text evidence="10">Belongs to the RBR family. RNF14 subfamily.</text>
</comment>
<evidence type="ECO:0000256" key="1">
    <source>
        <dbReference type="ARBA" id="ARBA00001798"/>
    </source>
</evidence>
<name>A0AA35QRT7_GEOBA</name>
<dbReference type="InterPro" id="IPR001841">
    <property type="entry name" value="Znf_RING"/>
</dbReference>
<protein>
    <recommendedName>
        <fullName evidence="3">RBR-type E3 ubiquitin transferase</fullName>
        <ecNumber evidence="3">2.3.2.31</ecNumber>
    </recommendedName>
</protein>
<evidence type="ECO:0000256" key="5">
    <source>
        <dbReference type="ARBA" id="ARBA00022723"/>
    </source>
</evidence>
<gene>
    <name evidence="14" type="ORF">GBAR_LOCUS41</name>
</gene>
<dbReference type="InterPro" id="IPR002867">
    <property type="entry name" value="IBR_dom"/>
</dbReference>
<keyword evidence="9" id="KW-0862">Zinc</keyword>
<proteinExistence type="inferred from homology"/>
<dbReference type="EMBL" id="CASHTH010000007">
    <property type="protein sequence ID" value="CAI7988718.1"/>
    <property type="molecule type" value="Genomic_DNA"/>
</dbReference>
<dbReference type="CDD" id="cd20354">
    <property type="entry name" value="Rcat_RBR_RNF14"/>
    <property type="match status" value="1"/>
</dbReference>
<dbReference type="GO" id="GO:0008270">
    <property type="term" value="F:zinc ion binding"/>
    <property type="evidence" value="ECO:0007669"/>
    <property type="project" value="UniProtKB-KW"/>
</dbReference>
<dbReference type="Pfam" id="PF01485">
    <property type="entry name" value="IBR"/>
    <property type="match status" value="1"/>
</dbReference>
<keyword evidence="5" id="KW-0479">Metal-binding</keyword>
<dbReference type="InterPro" id="IPR047548">
    <property type="entry name" value="Rcat_RBR_RNF14"/>
</dbReference>
<dbReference type="GO" id="GO:0061630">
    <property type="term" value="F:ubiquitin protein ligase activity"/>
    <property type="evidence" value="ECO:0007669"/>
    <property type="project" value="UniProtKB-EC"/>
</dbReference>
<dbReference type="Pfam" id="PF22191">
    <property type="entry name" value="IBR_1"/>
    <property type="match status" value="1"/>
</dbReference>
<keyword evidence="6" id="KW-0677">Repeat</keyword>
<evidence type="ECO:0000256" key="2">
    <source>
        <dbReference type="ARBA" id="ARBA00004906"/>
    </source>
</evidence>
<evidence type="ECO:0000313" key="15">
    <source>
        <dbReference type="Proteomes" id="UP001174909"/>
    </source>
</evidence>
<evidence type="ECO:0000256" key="7">
    <source>
        <dbReference type="ARBA" id="ARBA00022771"/>
    </source>
</evidence>
<evidence type="ECO:0000256" key="11">
    <source>
        <dbReference type="PROSITE-ProRule" id="PRU00175"/>
    </source>
</evidence>
<sequence>MLRPSLLVPFLLDYDRTERERAFAESFFDCEICFTSVPGSKCRRVEPCSHTHCRECLSMYVTTKIAGGEVIKIGCPSNSCEESLSLSLIQDLVSPEVFERFDRILLQKTIDKMSDVVYCPRPSCRCVTLIEEDEENMALCPRCCFSFCVLCKRSWHGVEPCKLLPTDLRALREAWDTLGSDARKEMELQYGKSKLAKAFQEYDSVQWLGSNSRKCPNCQAKIEKALGCNKMTCTHCNSHFCWLCCTPLLNVNPYKHFQPGQSDCAGKLFQGLTDSDEEDFWI</sequence>
<dbReference type="AlphaFoldDB" id="A0AA35QRT7"/>